<reference evidence="8" key="1">
    <citation type="submission" date="2023-07" db="EMBL/GenBank/DDBJ databases">
        <title>draft genome sequence of fig (Ficus carica).</title>
        <authorList>
            <person name="Takahashi T."/>
            <person name="Nishimura K."/>
        </authorList>
    </citation>
    <scope>NUCLEOTIDE SEQUENCE</scope>
</reference>
<evidence type="ECO:0000313" key="9">
    <source>
        <dbReference type="Proteomes" id="UP001187192"/>
    </source>
</evidence>
<dbReference type="EMBL" id="BTGU01000130">
    <property type="protein sequence ID" value="GMN62521.1"/>
    <property type="molecule type" value="Genomic_DNA"/>
</dbReference>
<evidence type="ECO:0000256" key="6">
    <source>
        <dbReference type="RuleBase" id="RU367044"/>
    </source>
</evidence>
<feature type="compositionally biased region" description="Polar residues" evidence="7">
    <location>
        <begin position="172"/>
        <end position="185"/>
    </location>
</feature>
<dbReference type="GO" id="GO:0060320">
    <property type="term" value="P:rejection of self pollen"/>
    <property type="evidence" value="ECO:0007669"/>
    <property type="project" value="UniProtKB-KW"/>
</dbReference>
<proteinExistence type="inferred from homology"/>
<dbReference type="InterPro" id="IPR010264">
    <property type="entry name" value="Self-incomp_S1"/>
</dbReference>
<feature type="chain" id="PRO_5041514212" description="S-protein homolog" evidence="6">
    <location>
        <begin position="19"/>
        <end position="259"/>
    </location>
</feature>
<evidence type="ECO:0000256" key="2">
    <source>
        <dbReference type="ARBA" id="ARBA00005581"/>
    </source>
</evidence>
<sequence length="259" mass="29222">MITRRLIVLISLISLVFSCQLCEGTRVNITNYLGPNTDLTVHCKSKDDDLGVHVLSYNASYQFSFIPNFFMSTLYFCGFRWGRTKDLHWFDIFNAGERPDKCTTCLWRIVTDGPCLWNSETQHYDCHPWNKENCVFFESCWGCKRLDSAEDWACNSARVMTEAEFPAIVSRNLRQPSGPTMSSGGLNVRRKELGGSPRRDPSRPFLHHELVALVAPPPRELFSVRRTTIHAGCFGRTKEKRENGSDVGVGAFAAIDGGG</sequence>
<dbReference type="PROSITE" id="PS51257">
    <property type="entry name" value="PROKAR_LIPOPROTEIN"/>
    <property type="match status" value="1"/>
</dbReference>
<dbReference type="Proteomes" id="UP001187192">
    <property type="component" value="Unassembled WGS sequence"/>
</dbReference>
<keyword evidence="4 6" id="KW-0964">Secreted</keyword>
<dbReference type="Pfam" id="PF05938">
    <property type="entry name" value="Self-incomp_S1"/>
    <property type="match status" value="1"/>
</dbReference>
<feature type="compositionally biased region" description="Basic and acidic residues" evidence="7">
    <location>
        <begin position="189"/>
        <end position="203"/>
    </location>
</feature>
<dbReference type="PANTHER" id="PTHR31232">
    <property type="match status" value="1"/>
</dbReference>
<evidence type="ECO:0000313" key="8">
    <source>
        <dbReference type="EMBL" id="GMN62521.1"/>
    </source>
</evidence>
<dbReference type="AlphaFoldDB" id="A0AA88DXH5"/>
<dbReference type="GO" id="GO:0005576">
    <property type="term" value="C:extracellular region"/>
    <property type="evidence" value="ECO:0007669"/>
    <property type="project" value="UniProtKB-SubCell"/>
</dbReference>
<evidence type="ECO:0000256" key="7">
    <source>
        <dbReference type="SAM" id="MobiDB-lite"/>
    </source>
</evidence>
<evidence type="ECO:0000256" key="4">
    <source>
        <dbReference type="ARBA" id="ARBA00022525"/>
    </source>
</evidence>
<keyword evidence="5 6" id="KW-0732">Signal</keyword>
<comment type="caution">
    <text evidence="8">The sequence shown here is derived from an EMBL/GenBank/DDBJ whole genome shotgun (WGS) entry which is preliminary data.</text>
</comment>
<evidence type="ECO:0000256" key="5">
    <source>
        <dbReference type="ARBA" id="ARBA00022729"/>
    </source>
</evidence>
<accession>A0AA88DXH5</accession>
<keyword evidence="3 6" id="KW-0713">Self-incompatibility</keyword>
<feature type="region of interest" description="Disordered" evidence="7">
    <location>
        <begin position="171"/>
        <end position="203"/>
    </location>
</feature>
<feature type="signal peptide" evidence="6">
    <location>
        <begin position="1"/>
        <end position="18"/>
    </location>
</feature>
<protein>
    <recommendedName>
        <fullName evidence="6">S-protein homolog</fullName>
    </recommendedName>
</protein>
<organism evidence="8 9">
    <name type="scientific">Ficus carica</name>
    <name type="common">Common fig</name>
    <dbReference type="NCBI Taxonomy" id="3494"/>
    <lineage>
        <taxon>Eukaryota</taxon>
        <taxon>Viridiplantae</taxon>
        <taxon>Streptophyta</taxon>
        <taxon>Embryophyta</taxon>
        <taxon>Tracheophyta</taxon>
        <taxon>Spermatophyta</taxon>
        <taxon>Magnoliopsida</taxon>
        <taxon>eudicotyledons</taxon>
        <taxon>Gunneridae</taxon>
        <taxon>Pentapetalae</taxon>
        <taxon>rosids</taxon>
        <taxon>fabids</taxon>
        <taxon>Rosales</taxon>
        <taxon>Moraceae</taxon>
        <taxon>Ficeae</taxon>
        <taxon>Ficus</taxon>
    </lineage>
</organism>
<keyword evidence="9" id="KW-1185">Reference proteome</keyword>
<comment type="subcellular location">
    <subcellularLocation>
        <location evidence="1 6">Secreted</location>
    </subcellularLocation>
</comment>
<dbReference type="PANTHER" id="PTHR31232:SF43">
    <property type="entry name" value="S-PROTEIN HOMOLOG 29-RELATED"/>
    <property type="match status" value="1"/>
</dbReference>
<gene>
    <name evidence="8" type="ORF">TIFTF001_031595</name>
</gene>
<comment type="similarity">
    <text evidence="2 6">Belongs to the plant self-incompatibility (S1) protein family.</text>
</comment>
<name>A0AA88DXH5_FICCA</name>
<evidence type="ECO:0000256" key="1">
    <source>
        <dbReference type="ARBA" id="ARBA00004613"/>
    </source>
</evidence>
<evidence type="ECO:0000256" key="3">
    <source>
        <dbReference type="ARBA" id="ARBA00022471"/>
    </source>
</evidence>